<dbReference type="CDD" id="cd22164">
    <property type="entry name" value="F-box_AtSKIP19-like"/>
    <property type="match status" value="1"/>
</dbReference>
<dbReference type="PANTHER" id="PTHR38926:SF80">
    <property type="entry name" value="F-BOX DOMAIN, LEUCINE-RICH REPEAT DOMAIN SUPERFAMILY"/>
    <property type="match status" value="1"/>
</dbReference>
<dbReference type="SUPFAM" id="SSF81383">
    <property type="entry name" value="F-box domain"/>
    <property type="match status" value="1"/>
</dbReference>
<comment type="caution">
    <text evidence="3">The sequence shown here is derived from an EMBL/GenBank/DDBJ whole genome shotgun (WGS) entry which is preliminary data.</text>
</comment>
<dbReference type="Gene3D" id="3.80.10.10">
    <property type="entry name" value="Ribonuclease Inhibitor"/>
    <property type="match status" value="1"/>
</dbReference>
<feature type="compositionally biased region" description="Low complexity" evidence="1">
    <location>
        <begin position="8"/>
        <end position="21"/>
    </location>
</feature>
<dbReference type="InterPro" id="IPR036047">
    <property type="entry name" value="F-box-like_dom_sf"/>
</dbReference>
<reference evidence="3" key="1">
    <citation type="journal article" date="2023" name="bioRxiv">
        <title>Improved chromosome-level genome assembly for marigold (Tagetes erecta).</title>
        <authorList>
            <person name="Jiang F."/>
            <person name="Yuan L."/>
            <person name="Wang S."/>
            <person name="Wang H."/>
            <person name="Xu D."/>
            <person name="Wang A."/>
            <person name="Fan W."/>
        </authorList>
    </citation>
    <scope>NUCLEOTIDE SEQUENCE</scope>
    <source>
        <strain evidence="3">WSJ</strain>
        <tissue evidence="3">Leaf</tissue>
    </source>
</reference>
<accession>A0AAD8LBI3</accession>
<gene>
    <name evidence="3" type="ORF">QVD17_02365</name>
</gene>
<evidence type="ECO:0000256" key="1">
    <source>
        <dbReference type="SAM" id="MobiDB-lite"/>
    </source>
</evidence>
<evidence type="ECO:0000313" key="3">
    <source>
        <dbReference type="EMBL" id="KAK1436583.1"/>
    </source>
</evidence>
<dbReference type="Proteomes" id="UP001229421">
    <property type="component" value="Unassembled WGS sequence"/>
</dbReference>
<dbReference type="AlphaFoldDB" id="A0AAD8LBI3"/>
<feature type="region of interest" description="Disordered" evidence="1">
    <location>
        <begin position="1"/>
        <end position="49"/>
    </location>
</feature>
<dbReference type="EMBL" id="JAUHHV010000001">
    <property type="protein sequence ID" value="KAK1436583.1"/>
    <property type="molecule type" value="Genomic_DNA"/>
</dbReference>
<keyword evidence="4" id="KW-1185">Reference proteome</keyword>
<evidence type="ECO:0000313" key="4">
    <source>
        <dbReference type="Proteomes" id="UP001229421"/>
    </source>
</evidence>
<protein>
    <recommendedName>
        <fullName evidence="2">F-box domain-containing protein</fullName>
    </recommendedName>
</protein>
<dbReference type="InterPro" id="IPR001810">
    <property type="entry name" value="F-box_dom"/>
</dbReference>
<organism evidence="3 4">
    <name type="scientific">Tagetes erecta</name>
    <name type="common">African marigold</name>
    <dbReference type="NCBI Taxonomy" id="13708"/>
    <lineage>
        <taxon>Eukaryota</taxon>
        <taxon>Viridiplantae</taxon>
        <taxon>Streptophyta</taxon>
        <taxon>Embryophyta</taxon>
        <taxon>Tracheophyta</taxon>
        <taxon>Spermatophyta</taxon>
        <taxon>Magnoliopsida</taxon>
        <taxon>eudicotyledons</taxon>
        <taxon>Gunneridae</taxon>
        <taxon>Pentapetalae</taxon>
        <taxon>asterids</taxon>
        <taxon>campanulids</taxon>
        <taxon>Asterales</taxon>
        <taxon>Asteraceae</taxon>
        <taxon>Asteroideae</taxon>
        <taxon>Heliantheae alliance</taxon>
        <taxon>Tageteae</taxon>
        <taxon>Tagetes</taxon>
    </lineage>
</organism>
<feature type="compositionally biased region" description="Basic residues" evidence="1">
    <location>
        <begin position="33"/>
        <end position="49"/>
    </location>
</feature>
<dbReference type="PROSITE" id="PS50181">
    <property type="entry name" value="FBOX"/>
    <property type="match status" value="1"/>
</dbReference>
<proteinExistence type="predicted"/>
<feature type="domain" description="F-box" evidence="2">
    <location>
        <begin position="58"/>
        <end position="105"/>
    </location>
</feature>
<dbReference type="Gene3D" id="1.20.1280.50">
    <property type="match status" value="1"/>
</dbReference>
<sequence>MSLRRRSSSFPATTSTSTSSSNQVTMASTSTSNRHRRKSRKSKFVPKPKQVWRVKQPTRNWLELPSDLMVNILQRIGVHDILENAQKVCTAWRELCKDPALWRVIYMDNFTRTPRGMIACQDMCKHVVDRSQGQMLELTMIGFCNPDLLQYVADRLSHLKHLQIVCYFDELCGVWSEALKKLPLLEELNLVRTNISKEDIEAAGRYCPLLKTLKVNQKTFRSWHDDEDDIQEHEEAMIFENELAFAIGKNLPGLTHLELIGNHMTNVGLQTILDGCCRLESLDLRGCLYLDLKGDLGKRCSQQIKHLKLPRDSVEGWPHIYETWSDDDDDDYDDDEYLGHYDDFYNGYSDYDYDDYRALYDDGETDLENLSEMMAFMAMFG</sequence>
<name>A0AAD8LBI3_TARER</name>
<dbReference type="Pfam" id="PF12937">
    <property type="entry name" value="F-box-like"/>
    <property type="match status" value="1"/>
</dbReference>
<dbReference type="PANTHER" id="PTHR38926">
    <property type="entry name" value="F-BOX DOMAIN CONTAINING PROTEIN, EXPRESSED"/>
    <property type="match status" value="1"/>
</dbReference>
<dbReference type="SUPFAM" id="SSF52047">
    <property type="entry name" value="RNI-like"/>
    <property type="match status" value="1"/>
</dbReference>
<dbReference type="InterPro" id="IPR032675">
    <property type="entry name" value="LRR_dom_sf"/>
</dbReference>
<evidence type="ECO:0000259" key="2">
    <source>
        <dbReference type="PROSITE" id="PS50181"/>
    </source>
</evidence>